<keyword evidence="3 7" id="KW-0812">Transmembrane</keyword>
<dbReference type="EMBL" id="CU468132">
    <property type="protein sequence ID" value="CAO94971.1"/>
    <property type="molecule type" value="Genomic_DNA"/>
</dbReference>
<evidence type="ECO:0000313" key="10">
    <source>
        <dbReference type="Proteomes" id="UP000001726"/>
    </source>
</evidence>
<keyword evidence="4 7" id="KW-1133">Transmembrane helix</keyword>
<reference evidence="9 10" key="1">
    <citation type="journal article" date="2008" name="Environ. Microbiol.">
        <title>The genome of Erwinia tasmaniensis strain Et1/99, a non-pathogenic bacterium in the genus Erwinia.</title>
        <authorList>
            <person name="Kube M."/>
            <person name="Migdoll A.M."/>
            <person name="Mueller I."/>
            <person name="Kuhl H."/>
            <person name="Beck A."/>
            <person name="Reinhardt R."/>
            <person name="Geider K."/>
        </authorList>
    </citation>
    <scope>NUCLEOTIDE SEQUENCE [LARGE SCALE GENOMIC DNA]</scope>
    <source>
        <strain evidence="10">DSM 17950 / CFBP 7177 / CIP 109463 / NCPPB 4357 / Et1/99</strain>
        <plasmid evidence="10">pET45</plasmid>
    </source>
</reference>
<evidence type="ECO:0000256" key="3">
    <source>
        <dbReference type="ARBA" id="ARBA00022692"/>
    </source>
</evidence>
<dbReference type="GO" id="GO:0005886">
    <property type="term" value="C:plasma membrane"/>
    <property type="evidence" value="ECO:0007669"/>
    <property type="project" value="UniProtKB-SubCell"/>
</dbReference>
<dbReference type="SUPFAM" id="SSF52540">
    <property type="entry name" value="P-loop containing nucleoside triphosphate hydrolases"/>
    <property type="match status" value="1"/>
</dbReference>
<evidence type="ECO:0000256" key="1">
    <source>
        <dbReference type="ARBA" id="ARBA00004651"/>
    </source>
</evidence>
<evidence type="ECO:0000256" key="2">
    <source>
        <dbReference type="ARBA" id="ARBA00022475"/>
    </source>
</evidence>
<evidence type="ECO:0000259" key="8">
    <source>
        <dbReference type="Pfam" id="PF10412"/>
    </source>
</evidence>
<evidence type="ECO:0000256" key="5">
    <source>
        <dbReference type="ARBA" id="ARBA00023136"/>
    </source>
</evidence>
<dbReference type="InterPro" id="IPR027417">
    <property type="entry name" value="P-loop_NTPase"/>
</dbReference>
<dbReference type="Proteomes" id="UP000001726">
    <property type="component" value="Plasmid pET45"/>
</dbReference>
<feature type="transmembrane region" description="Helical" evidence="7">
    <location>
        <begin position="28"/>
        <end position="48"/>
    </location>
</feature>
<organism evidence="9 10">
    <name type="scientific">Erwinia tasmaniensis (strain DSM 17950 / CFBP 7177 / CIP 109463 / NCPPB 4357 / Et1/99)</name>
    <dbReference type="NCBI Taxonomy" id="465817"/>
    <lineage>
        <taxon>Bacteria</taxon>
        <taxon>Pseudomonadati</taxon>
        <taxon>Pseudomonadota</taxon>
        <taxon>Gammaproteobacteria</taxon>
        <taxon>Enterobacterales</taxon>
        <taxon>Erwiniaceae</taxon>
        <taxon>Erwinia</taxon>
    </lineage>
</organism>
<dbReference type="HOGENOM" id="CLU_016763_2_0_6"/>
<dbReference type="Gene3D" id="3.40.50.300">
    <property type="entry name" value="P-loop containing nucleotide triphosphate hydrolases"/>
    <property type="match status" value="2"/>
</dbReference>
<keyword evidence="5 7" id="KW-0472">Membrane</keyword>
<dbReference type="PANTHER" id="PTHR37937">
    <property type="entry name" value="CONJUGATIVE TRANSFER: DNA TRANSPORT"/>
    <property type="match status" value="1"/>
</dbReference>
<dbReference type="InterPro" id="IPR014128">
    <property type="entry name" value="T4SS_TraD"/>
</dbReference>
<keyword evidence="9" id="KW-0614">Plasmid</keyword>
<dbReference type="Pfam" id="PF10412">
    <property type="entry name" value="TrwB_AAD_bind"/>
    <property type="match status" value="1"/>
</dbReference>
<gene>
    <name evidence="9" type="primary">traD</name>
    <name evidence="9" type="ordered locus">ETA_pET450270</name>
</gene>
<feature type="transmembrane region" description="Helical" evidence="7">
    <location>
        <begin position="121"/>
        <end position="142"/>
    </location>
</feature>
<dbReference type="OrthoDB" id="9803543at2"/>
<evidence type="ECO:0000256" key="6">
    <source>
        <dbReference type="SAM" id="MobiDB-lite"/>
    </source>
</evidence>
<dbReference type="AlphaFoldDB" id="B2VB35"/>
<keyword evidence="2" id="KW-1003">Cell membrane</keyword>
<accession>B2VB35</accession>
<dbReference type="InterPro" id="IPR019476">
    <property type="entry name" value="T4SS_TraD_DNA-bd"/>
</dbReference>
<sequence length="788" mass="88172">MSFRPSDITKGGQITAYRVKMFNQVNNWFSFWIVTVLMGASLLAFFLVTPPEIISNGLTYWIARSSESFLGLVVNDTAKAFSYAIYRGDLKLSEVPLTLGDVLRSQIMRDVGDVFLIRLEMYAGVGATLSLIIYFILMFGVARIGKKETADEYISGMTRTDSPKVVNKMLAQNRALSPIKIGPLHMVKNAEIQNFLIHGTIGTGKSTIIRYLLDYIRKRGDRFIVFDPGGTFIKTHFNARRDFILDPHDARCANWDLWHECQTVVDYENFASSLIPIEGNSDPFWVSSSRTICADTAMRMSRKENPTIEDFLHTILSLSLKSLREFLKNTPSANLVEEKIEKTAISIRSVTTNYAKALRFMQGVNQGQDKFSIREWIQDNRQSHSGLFISTNFLRSTRSLISMWLSMATTLLQSMGEDRNRRVWFIYDEVASLQKIPGFRETLADARKYGGCFVLGIQNMAQMSDTYGRDNAKAVLDLVNTRIYGRSPSSDMATDVQNELGYQRRWESKEQNSFGLDQVRDGISIGRDKVHEPVVDKEEIMSLPDLRFFFRLPGEYPVIKLAVPYRDLPKKAESYIERSFHDSLSPLIEKIIEHNESEIPADFTEATPAQAVGQSKAAQEQPATADELPDMPVPAPSVPAPGAAKADTAAPDNVTDIFARVKDKVPQTQPGQSAAAEITPPPVREAEPGPAARVSEPAQNPAASAEPAPVSKPLKLKLKKLGNQSDSDSDTQEQSHAPVMYQDEDKLIVLDESEIGEDGRIVDAMAEEEKNILVHRQPLADTHEEPEL</sequence>
<comment type="subcellular location">
    <subcellularLocation>
        <location evidence="1">Cell membrane</location>
        <topology evidence="1">Multi-pass membrane protein</topology>
    </subcellularLocation>
</comment>
<evidence type="ECO:0000256" key="7">
    <source>
        <dbReference type="SAM" id="Phobius"/>
    </source>
</evidence>
<dbReference type="InterPro" id="IPR051539">
    <property type="entry name" value="T4SS-coupling_protein"/>
</dbReference>
<dbReference type="PANTHER" id="PTHR37937:SF1">
    <property type="entry name" value="CONJUGATIVE TRANSFER: DNA TRANSPORT"/>
    <property type="match status" value="1"/>
</dbReference>
<feature type="region of interest" description="Disordered" evidence="6">
    <location>
        <begin position="664"/>
        <end position="745"/>
    </location>
</feature>
<proteinExistence type="predicted"/>
<feature type="compositionally biased region" description="Polar residues" evidence="6">
    <location>
        <begin position="612"/>
        <end position="622"/>
    </location>
</feature>
<feature type="compositionally biased region" description="Low complexity" evidence="6">
    <location>
        <begin position="640"/>
        <end position="649"/>
    </location>
</feature>
<keyword evidence="10" id="KW-1185">Reference proteome</keyword>
<geneLocation type="plasmid" evidence="9 10">
    <name>pET45</name>
</geneLocation>
<name>B2VB35_ERWT9</name>
<evidence type="ECO:0000256" key="4">
    <source>
        <dbReference type="ARBA" id="ARBA00022989"/>
    </source>
</evidence>
<feature type="region of interest" description="Disordered" evidence="6">
    <location>
        <begin position="608"/>
        <end position="649"/>
    </location>
</feature>
<feature type="domain" description="Type IV secretion system coupling protein TraD DNA-binding" evidence="8">
    <location>
        <begin position="179"/>
        <end position="563"/>
    </location>
</feature>
<protein>
    <submittedName>
        <fullName evidence="9">TraD protein</fullName>
    </submittedName>
</protein>
<dbReference type="RefSeq" id="WP_012443488.1">
    <property type="nucleotide sequence ID" value="NC_010699.1"/>
</dbReference>
<dbReference type="KEGG" id="eta:ETA_pET450270"/>
<dbReference type="NCBIfam" id="TIGR02759">
    <property type="entry name" value="TraD_Ftype"/>
    <property type="match status" value="1"/>
</dbReference>
<dbReference type="CDD" id="cd01127">
    <property type="entry name" value="TrwB_TraG_TraD_VirD4"/>
    <property type="match status" value="1"/>
</dbReference>
<evidence type="ECO:0000313" key="9">
    <source>
        <dbReference type="EMBL" id="CAO94971.1"/>
    </source>
</evidence>